<proteinExistence type="predicted"/>
<evidence type="ECO:0000313" key="3">
    <source>
        <dbReference type="Proteomes" id="UP001201985"/>
    </source>
</evidence>
<accession>A0ABS9WBI0</accession>
<dbReference type="Proteomes" id="UP001201985">
    <property type="component" value="Unassembled WGS sequence"/>
</dbReference>
<dbReference type="RefSeq" id="WP_241793966.1">
    <property type="nucleotide sequence ID" value="NZ_JALBUU010000125.1"/>
</dbReference>
<organism evidence="2 3">
    <name type="scientific">Teichococcus vastitatis</name>
    <dbReference type="NCBI Taxonomy" id="2307076"/>
    <lineage>
        <taxon>Bacteria</taxon>
        <taxon>Pseudomonadati</taxon>
        <taxon>Pseudomonadota</taxon>
        <taxon>Alphaproteobacteria</taxon>
        <taxon>Acetobacterales</taxon>
        <taxon>Roseomonadaceae</taxon>
        <taxon>Roseomonas</taxon>
    </lineage>
</organism>
<gene>
    <name evidence="2" type="ORF">MON41_23795</name>
</gene>
<sequence>MLTGLKIATVARPQVGANSPVGRVRAKLFSSINTQIESVTALLEGKKDPHAGKRLKPWFFSSNGLHYTVLKYGTSPIPLGEGNAIEAGKELKDLLPVYEAVKQGVNNGELDTVLLKLSAERGRSRKGKSDDQQELIEPNTQPDTAQPASARQRTKR</sequence>
<feature type="compositionally biased region" description="Basic and acidic residues" evidence="1">
    <location>
        <begin position="119"/>
        <end position="131"/>
    </location>
</feature>
<name>A0ABS9WBI0_9PROT</name>
<evidence type="ECO:0000256" key="1">
    <source>
        <dbReference type="SAM" id="MobiDB-lite"/>
    </source>
</evidence>
<feature type="compositionally biased region" description="Polar residues" evidence="1">
    <location>
        <begin position="138"/>
        <end position="156"/>
    </location>
</feature>
<evidence type="ECO:0000313" key="2">
    <source>
        <dbReference type="EMBL" id="MCI0756664.1"/>
    </source>
</evidence>
<feature type="region of interest" description="Disordered" evidence="1">
    <location>
        <begin position="119"/>
        <end position="156"/>
    </location>
</feature>
<comment type="caution">
    <text evidence="2">The sequence shown here is derived from an EMBL/GenBank/DDBJ whole genome shotgun (WGS) entry which is preliminary data.</text>
</comment>
<reference evidence="2 3" key="1">
    <citation type="submission" date="2022-03" db="EMBL/GenBank/DDBJ databases">
        <title>Complete genome analysis of Roseomonas KG 17.1 : a prolific producer of plant growth promoters.</title>
        <authorList>
            <person name="Saadouli I."/>
            <person name="Najjari A."/>
            <person name="Mosbah A."/>
            <person name="Ouzari H.I."/>
        </authorList>
    </citation>
    <scope>NUCLEOTIDE SEQUENCE [LARGE SCALE GENOMIC DNA]</scope>
    <source>
        <strain evidence="2 3">KG17-1</strain>
    </source>
</reference>
<protein>
    <submittedName>
        <fullName evidence="2">Uncharacterized protein</fullName>
    </submittedName>
</protein>
<dbReference type="EMBL" id="JALBUU010000125">
    <property type="protein sequence ID" value="MCI0756664.1"/>
    <property type="molecule type" value="Genomic_DNA"/>
</dbReference>
<keyword evidence="3" id="KW-1185">Reference proteome</keyword>